<keyword evidence="1" id="KW-0496">Mitochondrion</keyword>
<dbReference type="AlphaFoldDB" id="A0A650DE81"/>
<dbReference type="CDD" id="cd23685">
    <property type="entry name" value="uS7m"/>
    <property type="match status" value="1"/>
</dbReference>
<geneLocation type="mitochondrion" evidence="1"/>
<protein>
    <submittedName>
        <fullName evidence="1">Ymf63</fullName>
    </submittedName>
</protein>
<evidence type="ECO:0000313" key="1">
    <source>
        <dbReference type="EMBL" id="QGS65266.1"/>
    </source>
</evidence>
<gene>
    <name evidence="1" type="primary">ymf63</name>
</gene>
<sequence>MKQLKKNYINQISLQKHLRKNLLEINQIKPHKNIKNNLNFFENIMLNPQIQKNSVGSEGSMYVSYISHPTSDKFYEGKYYAFESYMSILDYLDCGYINYRFNYKYKYSLITYFIPFLIKNGKKIQTINNIVTAISSILFKLNRYDISYFNNYTFASQFKYYVANTNEIYNLNFVLNWINIIYRPVFDIKCFNVPKIHKKKSNNDLLFKIVYLADKNRLKTANKHIAICIKKEQENKLEKRINNVFLDILLSYKNSYLYTRKMYIYQQAMDL</sequence>
<proteinExistence type="predicted"/>
<name>A0A650DE81_TETRO</name>
<accession>A0A650DE81</accession>
<dbReference type="EMBL" id="MN025427">
    <property type="protein sequence ID" value="QGS65266.1"/>
    <property type="molecule type" value="Genomic_DNA"/>
</dbReference>
<organism evidence="1">
    <name type="scientific">Tetrahymena rostrata</name>
    <dbReference type="NCBI Taxonomy" id="5909"/>
    <lineage>
        <taxon>Eukaryota</taxon>
        <taxon>Sar</taxon>
        <taxon>Alveolata</taxon>
        <taxon>Ciliophora</taxon>
        <taxon>Intramacronucleata</taxon>
        <taxon>Oligohymenophorea</taxon>
        <taxon>Hymenostomatida</taxon>
        <taxon>Tetrahymenina</taxon>
        <taxon>Tetrahymenidae</taxon>
        <taxon>Tetrahymena</taxon>
    </lineage>
</organism>
<reference evidence="1" key="1">
    <citation type="submission" date="2019-06" db="EMBL/GenBank/DDBJ databases">
        <title>Mitochondrial genome of Tetrahymena rostrata TRAUS.</title>
        <authorList>
            <person name="Watt A.E."/>
            <person name="Billman-Jacobe H."/>
            <person name="Young N.D."/>
        </authorList>
    </citation>
    <scope>NUCLEOTIDE SEQUENCE</scope>
    <source>
        <strain evidence="1">TRAUS</strain>
    </source>
</reference>